<evidence type="ECO:0000256" key="1">
    <source>
        <dbReference type="SAM" id="Phobius"/>
    </source>
</evidence>
<reference evidence="2 3" key="1">
    <citation type="journal article" date="2015" name="Int. J. Syst. Evol. Microbiol.">
        <title>Carboxylicivirga linearis sp. nov., isolated from a sea cucumber culture pond.</title>
        <authorList>
            <person name="Wang F.Q."/>
            <person name="Zhou Y.X."/>
            <person name="Lin X.Z."/>
            <person name="Chen G.J."/>
            <person name="Du Z.J."/>
        </authorList>
    </citation>
    <scope>NUCLEOTIDE SEQUENCE [LARGE SCALE GENOMIC DNA]</scope>
    <source>
        <strain evidence="2 3">FB218</strain>
    </source>
</reference>
<comment type="caution">
    <text evidence="2">The sequence shown here is derived from an EMBL/GenBank/DDBJ whole genome shotgun (WGS) entry which is preliminary data.</text>
</comment>
<dbReference type="InterPro" id="IPR016039">
    <property type="entry name" value="Thiolase-like"/>
</dbReference>
<accession>A0ABS5JUX8</accession>
<feature type="transmembrane region" description="Helical" evidence="1">
    <location>
        <begin position="265"/>
        <end position="282"/>
    </location>
</feature>
<name>A0ABS5JUX8_9BACT</name>
<proteinExistence type="predicted"/>
<protein>
    <recommendedName>
        <fullName evidence="4">Beta-ketoacyl-[acyl-carrier-protein] synthase III N-terminal domain-containing protein</fullName>
    </recommendedName>
</protein>
<gene>
    <name evidence="2" type="ORF">KEM10_08275</name>
</gene>
<keyword evidence="1" id="KW-0812">Transmembrane</keyword>
<evidence type="ECO:0000313" key="3">
    <source>
        <dbReference type="Proteomes" id="UP000708576"/>
    </source>
</evidence>
<dbReference type="Gene3D" id="3.40.47.10">
    <property type="match status" value="1"/>
</dbReference>
<evidence type="ECO:0000313" key="2">
    <source>
        <dbReference type="EMBL" id="MBS2098274.1"/>
    </source>
</evidence>
<dbReference type="RefSeq" id="WP_212215518.1">
    <property type="nucleotide sequence ID" value="NZ_JAGUCO010000004.1"/>
</dbReference>
<keyword evidence="3" id="KW-1185">Reference proteome</keyword>
<keyword evidence="1" id="KW-1133">Transmembrane helix</keyword>
<dbReference type="Proteomes" id="UP000708576">
    <property type="component" value="Unassembled WGS sequence"/>
</dbReference>
<organism evidence="2 3">
    <name type="scientific">Carboxylicivirga linearis</name>
    <dbReference type="NCBI Taxonomy" id="1628157"/>
    <lineage>
        <taxon>Bacteria</taxon>
        <taxon>Pseudomonadati</taxon>
        <taxon>Bacteroidota</taxon>
        <taxon>Bacteroidia</taxon>
        <taxon>Marinilabiliales</taxon>
        <taxon>Marinilabiliaceae</taxon>
        <taxon>Carboxylicivirga</taxon>
    </lineage>
</organism>
<evidence type="ECO:0008006" key="4">
    <source>
        <dbReference type="Google" id="ProtNLM"/>
    </source>
</evidence>
<dbReference type="EMBL" id="JAGUCO010000004">
    <property type="protein sequence ID" value="MBS2098274.1"/>
    <property type="molecule type" value="Genomic_DNA"/>
</dbReference>
<keyword evidence="1" id="KW-0472">Membrane</keyword>
<sequence>MGTEITSVVSFTGNGSKEEGYIFCAQKALDKMGQYLNKISIRPDMLISTGVYRENHMVEPALSAFFLDYLEQNTPSATEKQSVITFDLTKGACGLIQAFQLVDGFINANKVKYALVIGNISMHNKKDTDEATVFLLTATLNDSGFTIFYLKTYPEFMNKYSTWGYLNDGQVKLKINAEKDFDELCAYCLCQTLNEWVEKQDILLLNFDALVFINVQSNVVCEVLQSFNWRDVRLFIKRDEEDLMLLSKDQFHNPMRFDDFLNSDSILFISVGAGICTSLAVYQSKK</sequence>